<dbReference type="SMART" id="SM00389">
    <property type="entry name" value="HOX"/>
    <property type="match status" value="1"/>
</dbReference>
<evidence type="ECO:0000256" key="3">
    <source>
        <dbReference type="ARBA" id="ARBA00023155"/>
    </source>
</evidence>
<dbReference type="PROSITE" id="PS50071">
    <property type="entry name" value="HOMEOBOX_2"/>
    <property type="match status" value="1"/>
</dbReference>
<dbReference type="Proteomes" id="UP000694941">
    <property type="component" value="Unplaced"/>
</dbReference>
<dbReference type="PANTHER" id="PTHR24329:SF543">
    <property type="entry name" value="FI01017P-RELATED"/>
    <property type="match status" value="1"/>
</dbReference>
<dbReference type="PROSITE" id="PS00027">
    <property type="entry name" value="HOMEOBOX_1"/>
    <property type="match status" value="1"/>
</dbReference>
<evidence type="ECO:0000259" key="7">
    <source>
        <dbReference type="PROSITE" id="PS50071"/>
    </source>
</evidence>
<comment type="subcellular location">
    <subcellularLocation>
        <location evidence="1 5 6">Nucleus</location>
    </subcellularLocation>
</comment>
<evidence type="ECO:0000256" key="1">
    <source>
        <dbReference type="ARBA" id="ARBA00004123"/>
    </source>
</evidence>
<sequence>MVEQMPEDISTQVTSDAVQYPELLTLTPDSFPDFQNALNISSLCCSPDTLEILTGGTHIHSADQQVLANGYASVTEYLSTVTETTLSSEVFTSVCEIVTPVTSPVCVTNTATSSRGHLHQERHVSLSPTRRRKQRRYRTTFTSYQLQELEKAFHKTHYPDVFCREELAMKIDLTEARVQVWFQNRRAKWRKYERSGGQTLLGSTGQFQARSEGIVIESRSDHNVLIFNPGCTAATESQSEFKEDTNVSSTENLEFKPIVQQQLDSREVSYPDITTNICFSNMGSLTFPNISVPTTDWYTSFTPESNRIQCVDEDHNGTTQETDVVKLALAASELDTEYSSPLISNEDQHMTSNRNIPMIQLELLNSDLTCGIETFQQMHDEDD</sequence>
<evidence type="ECO:0000256" key="6">
    <source>
        <dbReference type="RuleBase" id="RU000682"/>
    </source>
</evidence>
<name>A0ABM1B007_LIMPO</name>
<dbReference type="Gene3D" id="1.10.10.60">
    <property type="entry name" value="Homeodomain-like"/>
    <property type="match status" value="1"/>
</dbReference>
<evidence type="ECO:0000256" key="2">
    <source>
        <dbReference type="ARBA" id="ARBA00023125"/>
    </source>
</evidence>
<reference evidence="9" key="1">
    <citation type="submission" date="2025-08" db="UniProtKB">
        <authorList>
            <consortium name="RefSeq"/>
        </authorList>
    </citation>
    <scope>IDENTIFICATION</scope>
    <source>
        <tissue evidence="9">Muscle</tissue>
    </source>
</reference>
<dbReference type="SUPFAM" id="SSF46689">
    <property type="entry name" value="Homeodomain-like"/>
    <property type="match status" value="1"/>
</dbReference>
<proteinExistence type="predicted"/>
<dbReference type="PANTHER" id="PTHR24329">
    <property type="entry name" value="HOMEOBOX PROTEIN ARISTALESS"/>
    <property type="match status" value="1"/>
</dbReference>
<dbReference type="CDD" id="cd00086">
    <property type="entry name" value="homeodomain"/>
    <property type="match status" value="1"/>
</dbReference>
<dbReference type="InterPro" id="IPR050649">
    <property type="entry name" value="Paired_Homeobox_TFs"/>
</dbReference>
<evidence type="ECO:0000313" key="8">
    <source>
        <dbReference type="Proteomes" id="UP000694941"/>
    </source>
</evidence>
<feature type="DNA-binding region" description="Homeobox" evidence="5">
    <location>
        <begin position="134"/>
        <end position="193"/>
    </location>
</feature>
<evidence type="ECO:0000256" key="5">
    <source>
        <dbReference type="PROSITE-ProRule" id="PRU00108"/>
    </source>
</evidence>
<keyword evidence="2 5" id="KW-0238">DNA-binding</keyword>
<keyword evidence="4 5" id="KW-0539">Nucleus</keyword>
<dbReference type="InterPro" id="IPR017970">
    <property type="entry name" value="Homeobox_CS"/>
</dbReference>
<protein>
    <submittedName>
        <fullName evidence="9">Segmentation protein paired-like</fullName>
    </submittedName>
</protein>
<keyword evidence="8" id="KW-1185">Reference proteome</keyword>
<dbReference type="RefSeq" id="XP_013771990.1">
    <property type="nucleotide sequence ID" value="XM_013916536.1"/>
</dbReference>
<evidence type="ECO:0000256" key="4">
    <source>
        <dbReference type="ARBA" id="ARBA00023242"/>
    </source>
</evidence>
<dbReference type="InterPro" id="IPR009057">
    <property type="entry name" value="Homeodomain-like_sf"/>
</dbReference>
<keyword evidence="3 5" id="KW-0371">Homeobox</keyword>
<dbReference type="GeneID" id="106457151"/>
<dbReference type="Pfam" id="PF00046">
    <property type="entry name" value="Homeodomain"/>
    <property type="match status" value="1"/>
</dbReference>
<gene>
    <name evidence="9" type="primary">LOC106457151</name>
</gene>
<feature type="domain" description="Homeobox" evidence="7">
    <location>
        <begin position="132"/>
        <end position="192"/>
    </location>
</feature>
<dbReference type="InterPro" id="IPR001356">
    <property type="entry name" value="HD"/>
</dbReference>
<organism evidence="8 9">
    <name type="scientific">Limulus polyphemus</name>
    <name type="common">Atlantic horseshoe crab</name>
    <dbReference type="NCBI Taxonomy" id="6850"/>
    <lineage>
        <taxon>Eukaryota</taxon>
        <taxon>Metazoa</taxon>
        <taxon>Ecdysozoa</taxon>
        <taxon>Arthropoda</taxon>
        <taxon>Chelicerata</taxon>
        <taxon>Merostomata</taxon>
        <taxon>Xiphosura</taxon>
        <taxon>Limulidae</taxon>
        <taxon>Limulus</taxon>
    </lineage>
</organism>
<evidence type="ECO:0000313" key="9">
    <source>
        <dbReference type="RefSeq" id="XP_013771990.1"/>
    </source>
</evidence>
<accession>A0ABM1B007</accession>